<keyword evidence="1" id="KW-0812">Transmembrane</keyword>
<dbReference type="InterPro" id="IPR012902">
    <property type="entry name" value="N_methyl_site"/>
</dbReference>
<gene>
    <name evidence="2" type="ORF">JQC93_09780</name>
</gene>
<feature type="transmembrane region" description="Helical" evidence="1">
    <location>
        <begin position="7"/>
        <end position="30"/>
    </location>
</feature>
<dbReference type="Proteomes" id="UP000809621">
    <property type="component" value="Unassembled WGS sequence"/>
</dbReference>
<dbReference type="Gene3D" id="3.30.700.10">
    <property type="entry name" value="Glycoprotein, Type 4 Pilin"/>
    <property type="match status" value="1"/>
</dbReference>
<sequence length="174" mass="19176">MKNRGFTLIELIVVVVILGILAITVAPRFLNLQTDAKIADLQGVAGAMNDAAHLAYDKTAIDGQENAEQYEIAIDADTRGLVQFGYPRVSREGMEHFLQIESSYHNEDGLDWTWGASNPSEFSGPHFWVVTQTTWLGEGPYTRESIIASNCYVRYDAPIAQGEGFTVETITDGC</sequence>
<dbReference type="InterPro" id="IPR045584">
    <property type="entry name" value="Pilin-like"/>
</dbReference>
<dbReference type="PROSITE" id="PS00409">
    <property type="entry name" value="PROKAR_NTER_METHYL"/>
    <property type="match status" value="1"/>
</dbReference>
<keyword evidence="1" id="KW-0472">Membrane</keyword>
<reference evidence="2 3" key="1">
    <citation type="submission" date="2021-02" db="EMBL/GenBank/DDBJ databases">
        <authorList>
            <person name="Park J.-S."/>
        </authorList>
    </citation>
    <scope>NUCLEOTIDE SEQUENCE [LARGE SCALE GENOMIC DNA]</scope>
    <source>
        <strain evidence="2 3">188UL20-2</strain>
    </source>
</reference>
<dbReference type="EMBL" id="JAFEUM010000003">
    <property type="protein sequence ID" value="MBM7036695.1"/>
    <property type="molecule type" value="Genomic_DNA"/>
</dbReference>
<dbReference type="RefSeq" id="WP_205158258.1">
    <property type="nucleotide sequence ID" value="NZ_JAFEUM010000003.1"/>
</dbReference>
<protein>
    <submittedName>
        <fullName evidence="2">Prepilin-type N-terminal cleavage/methylation domain-containing protein</fullName>
    </submittedName>
</protein>
<name>A0ABS2HGM9_9VIBR</name>
<dbReference type="SUPFAM" id="SSF54523">
    <property type="entry name" value="Pili subunits"/>
    <property type="match status" value="1"/>
</dbReference>
<keyword evidence="3" id="KW-1185">Reference proteome</keyword>
<proteinExistence type="predicted"/>
<organism evidence="2 3">
    <name type="scientific">Vibrio ulleungensis</name>
    <dbReference type="NCBI Taxonomy" id="2807619"/>
    <lineage>
        <taxon>Bacteria</taxon>
        <taxon>Pseudomonadati</taxon>
        <taxon>Pseudomonadota</taxon>
        <taxon>Gammaproteobacteria</taxon>
        <taxon>Vibrionales</taxon>
        <taxon>Vibrionaceae</taxon>
        <taxon>Vibrio</taxon>
    </lineage>
</organism>
<dbReference type="Pfam" id="PF07963">
    <property type="entry name" value="N_methyl"/>
    <property type="match status" value="1"/>
</dbReference>
<evidence type="ECO:0000256" key="1">
    <source>
        <dbReference type="SAM" id="Phobius"/>
    </source>
</evidence>
<comment type="caution">
    <text evidence="2">The sequence shown here is derived from an EMBL/GenBank/DDBJ whole genome shotgun (WGS) entry which is preliminary data.</text>
</comment>
<dbReference type="NCBIfam" id="TIGR02532">
    <property type="entry name" value="IV_pilin_GFxxxE"/>
    <property type="match status" value="1"/>
</dbReference>
<evidence type="ECO:0000313" key="3">
    <source>
        <dbReference type="Proteomes" id="UP000809621"/>
    </source>
</evidence>
<evidence type="ECO:0000313" key="2">
    <source>
        <dbReference type="EMBL" id="MBM7036695.1"/>
    </source>
</evidence>
<accession>A0ABS2HGM9</accession>
<keyword evidence="1" id="KW-1133">Transmembrane helix</keyword>